<dbReference type="PANTHER" id="PTHR31286">
    <property type="entry name" value="GLYCINE-RICH CELL WALL STRUCTURAL PROTEIN 1.8-LIKE"/>
    <property type="match status" value="1"/>
</dbReference>
<dbReference type="Proteomes" id="UP001151760">
    <property type="component" value="Unassembled WGS sequence"/>
</dbReference>
<organism evidence="2 3">
    <name type="scientific">Tanacetum coccineum</name>
    <dbReference type="NCBI Taxonomy" id="301880"/>
    <lineage>
        <taxon>Eukaryota</taxon>
        <taxon>Viridiplantae</taxon>
        <taxon>Streptophyta</taxon>
        <taxon>Embryophyta</taxon>
        <taxon>Tracheophyta</taxon>
        <taxon>Spermatophyta</taxon>
        <taxon>Magnoliopsida</taxon>
        <taxon>eudicotyledons</taxon>
        <taxon>Gunneridae</taxon>
        <taxon>Pentapetalae</taxon>
        <taxon>asterids</taxon>
        <taxon>campanulids</taxon>
        <taxon>Asterales</taxon>
        <taxon>Asteraceae</taxon>
        <taxon>Asteroideae</taxon>
        <taxon>Anthemideae</taxon>
        <taxon>Anthemidinae</taxon>
        <taxon>Tanacetum</taxon>
    </lineage>
</organism>
<gene>
    <name evidence="2" type="ORF">Tco_1112708</name>
</gene>
<evidence type="ECO:0000313" key="3">
    <source>
        <dbReference type="Proteomes" id="UP001151760"/>
    </source>
</evidence>
<name>A0ABQ5IQ24_9ASTR</name>
<comment type="caution">
    <text evidence="2">The sequence shown here is derived from an EMBL/GenBank/DDBJ whole genome shotgun (WGS) entry which is preliminary data.</text>
</comment>
<evidence type="ECO:0000313" key="2">
    <source>
        <dbReference type="EMBL" id="GJU02370.1"/>
    </source>
</evidence>
<reference evidence="2" key="2">
    <citation type="submission" date="2022-01" db="EMBL/GenBank/DDBJ databases">
        <authorList>
            <person name="Yamashiro T."/>
            <person name="Shiraishi A."/>
            <person name="Satake H."/>
            <person name="Nakayama K."/>
        </authorList>
    </citation>
    <scope>NUCLEOTIDE SEQUENCE</scope>
</reference>
<feature type="region of interest" description="Disordered" evidence="1">
    <location>
        <begin position="305"/>
        <end position="326"/>
    </location>
</feature>
<keyword evidence="3" id="KW-1185">Reference proteome</keyword>
<proteinExistence type="predicted"/>
<accession>A0ABQ5IQ24</accession>
<sequence>MCMCLKDHLDAQECKQDKSTLETHVDFEEKIFDVEVPSNEAIPLSGWKKIAWMLLSSEGFLCVEYGTRFFSQKGSGGGRGVKEKQQVSGNDATNDIVNVVSSAVDELVLGRQCLTPIKSTAALNEGLTSYAKLITGEPSRKSVYFLTLLASTGNEADVATSLESVQAVSERCANTVYDFFLGKRVAYPFSSKDVMDEMLENGSWSSYARAMIEFRADVELKDTIMVAMPKLIGERFYMCTIRIEYDCKPPRCSSCKVFGHVLDECPEKIISNVVKSLKNPRQAIRGVQVSPNVGFKPIKQVYKPVSNKNSASSRGKKKQVELSRQEASNLNPFDALNLVENDDDLDTNVGIQSQIGRGQFMAWFRLITGLYMWHLVDSTVNADSDSEVEEMFNKTASFMASTSLKVAMKMDMVLRACWNNEGKQNWMMIT</sequence>
<evidence type="ECO:0000256" key="1">
    <source>
        <dbReference type="SAM" id="MobiDB-lite"/>
    </source>
</evidence>
<dbReference type="PANTHER" id="PTHR31286:SF99">
    <property type="entry name" value="DUF4283 DOMAIN-CONTAINING PROTEIN"/>
    <property type="match status" value="1"/>
</dbReference>
<evidence type="ECO:0008006" key="4">
    <source>
        <dbReference type="Google" id="ProtNLM"/>
    </source>
</evidence>
<reference evidence="2" key="1">
    <citation type="journal article" date="2022" name="Int. J. Mol. Sci.">
        <title>Draft Genome of Tanacetum Coccineum: Genomic Comparison of Closely Related Tanacetum-Family Plants.</title>
        <authorList>
            <person name="Yamashiro T."/>
            <person name="Shiraishi A."/>
            <person name="Nakayama K."/>
            <person name="Satake H."/>
        </authorList>
    </citation>
    <scope>NUCLEOTIDE SEQUENCE</scope>
</reference>
<dbReference type="EMBL" id="BQNB010021053">
    <property type="protein sequence ID" value="GJU02370.1"/>
    <property type="molecule type" value="Genomic_DNA"/>
</dbReference>
<protein>
    <recommendedName>
        <fullName evidence="4">DUF4283 domain-containing protein</fullName>
    </recommendedName>
</protein>
<dbReference type="InterPro" id="IPR040256">
    <property type="entry name" value="At4g02000-like"/>
</dbReference>